<feature type="domain" description="Thioesterase" evidence="3">
    <location>
        <begin position="74"/>
        <end position="153"/>
    </location>
</feature>
<dbReference type="Pfam" id="PF03061">
    <property type="entry name" value="4HBT"/>
    <property type="match status" value="1"/>
</dbReference>
<evidence type="ECO:0000256" key="1">
    <source>
        <dbReference type="ARBA" id="ARBA00008324"/>
    </source>
</evidence>
<dbReference type="InterPro" id="IPR003736">
    <property type="entry name" value="PAAI_dom"/>
</dbReference>
<evidence type="ECO:0000313" key="5">
    <source>
        <dbReference type="Proteomes" id="UP000316270"/>
    </source>
</evidence>
<evidence type="ECO:0000259" key="3">
    <source>
        <dbReference type="Pfam" id="PF03061"/>
    </source>
</evidence>
<name>A0A517LJK7_9PEZI</name>
<reference evidence="4 5" key="1">
    <citation type="submission" date="2019-07" db="EMBL/GenBank/DDBJ databases">
        <title>Finished genome of Venturia effusa.</title>
        <authorList>
            <person name="Young C.A."/>
            <person name="Cox M.P."/>
            <person name="Ganley A.R.D."/>
            <person name="David W.J."/>
        </authorList>
    </citation>
    <scope>NUCLEOTIDE SEQUENCE [LARGE SCALE GENOMIC DNA]</scope>
    <source>
        <strain evidence="5">albino</strain>
    </source>
</reference>
<dbReference type="PANTHER" id="PTHR21660:SF1">
    <property type="entry name" value="ACYL-COENZYME A THIOESTERASE 13"/>
    <property type="match status" value="1"/>
</dbReference>
<dbReference type="Proteomes" id="UP000316270">
    <property type="component" value="Chromosome 14"/>
</dbReference>
<proteinExistence type="inferred from homology"/>
<dbReference type="EMBL" id="CP042198">
    <property type="protein sequence ID" value="QDS75824.1"/>
    <property type="molecule type" value="Genomic_DNA"/>
</dbReference>
<evidence type="ECO:0000256" key="2">
    <source>
        <dbReference type="ARBA" id="ARBA00022801"/>
    </source>
</evidence>
<dbReference type="NCBIfam" id="TIGR00369">
    <property type="entry name" value="unchar_dom_1"/>
    <property type="match status" value="1"/>
</dbReference>
<dbReference type="CDD" id="cd03443">
    <property type="entry name" value="PaaI_thioesterase"/>
    <property type="match status" value="1"/>
</dbReference>
<gene>
    <name evidence="4" type="ORF">FKW77_000714</name>
</gene>
<dbReference type="Gene3D" id="3.10.129.10">
    <property type="entry name" value="Hotdog Thioesterase"/>
    <property type="match status" value="1"/>
</dbReference>
<evidence type="ECO:0000313" key="4">
    <source>
        <dbReference type="EMBL" id="QDS75824.1"/>
    </source>
</evidence>
<dbReference type="InterPro" id="IPR006683">
    <property type="entry name" value="Thioestr_dom"/>
</dbReference>
<dbReference type="InterPro" id="IPR039298">
    <property type="entry name" value="ACOT13"/>
</dbReference>
<dbReference type="GO" id="GO:0047617">
    <property type="term" value="F:fatty acyl-CoA hydrolase activity"/>
    <property type="evidence" value="ECO:0007669"/>
    <property type="project" value="InterPro"/>
</dbReference>
<comment type="similarity">
    <text evidence="1">Belongs to the thioesterase PaaI family.</text>
</comment>
<sequence length="168" mass="17761">MAPAKGINSYLHVDLSQPIEGRIKSLQQEIIASPDYAGFDVSGLKQCKLISASVEKQSSTWELTVTPELCNKSGNLHGGAAATLLDTLTSTAFLTIAKEGFLDAGHVSRALNTTYLRPVPVGSVCRVECEVVAAGKNTAMARGVIYSADGKACVHCAHDKAVFKKAKL</sequence>
<keyword evidence="2" id="KW-0378">Hydrolase</keyword>
<dbReference type="AlphaFoldDB" id="A0A517LJK7"/>
<dbReference type="OrthoDB" id="2831072at2759"/>
<accession>A0A517LJK7</accession>
<dbReference type="STRING" id="50376.A0A517LJK7"/>
<protein>
    <recommendedName>
        <fullName evidence="3">Thioesterase domain-containing protein</fullName>
    </recommendedName>
</protein>
<dbReference type="InterPro" id="IPR029069">
    <property type="entry name" value="HotDog_dom_sf"/>
</dbReference>
<keyword evidence="5" id="KW-1185">Reference proteome</keyword>
<organism evidence="4 5">
    <name type="scientific">Venturia effusa</name>
    <dbReference type="NCBI Taxonomy" id="50376"/>
    <lineage>
        <taxon>Eukaryota</taxon>
        <taxon>Fungi</taxon>
        <taxon>Dikarya</taxon>
        <taxon>Ascomycota</taxon>
        <taxon>Pezizomycotina</taxon>
        <taxon>Dothideomycetes</taxon>
        <taxon>Pleosporomycetidae</taxon>
        <taxon>Venturiales</taxon>
        <taxon>Venturiaceae</taxon>
        <taxon>Venturia</taxon>
    </lineage>
</organism>
<dbReference type="PANTHER" id="PTHR21660">
    <property type="entry name" value="THIOESTERASE SUPERFAMILY MEMBER-RELATED"/>
    <property type="match status" value="1"/>
</dbReference>
<dbReference type="SUPFAM" id="SSF54637">
    <property type="entry name" value="Thioesterase/thiol ester dehydrase-isomerase"/>
    <property type="match status" value="1"/>
</dbReference>